<protein>
    <submittedName>
        <fullName evidence="1">Uncharacterized protein</fullName>
    </submittedName>
</protein>
<proteinExistence type="predicted"/>
<accession>A0A7S4B4M2</accession>
<evidence type="ECO:0000313" key="1">
    <source>
        <dbReference type="EMBL" id="CAE0753870.1"/>
    </source>
</evidence>
<organism evidence="1">
    <name type="scientific">Chrysotila carterae</name>
    <name type="common">Marine alga</name>
    <name type="synonym">Syracosphaera carterae</name>
    <dbReference type="NCBI Taxonomy" id="13221"/>
    <lineage>
        <taxon>Eukaryota</taxon>
        <taxon>Haptista</taxon>
        <taxon>Haptophyta</taxon>
        <taxon>Prymnesiophyceae</taxon>
        <taxon>Isochrysidales</taxon>
        <taxon>Isochrysidaceae</taxon>
        <taxon>Chrysotila</taxon>
    </lineage>
</organism>
<sequence length="134" mass="15081">MVPAAKLSGSLHVKPEVDNASMTTTLFTFMVAEFCLRCPQHKRVNGHLTRLIKLSKLVSPRPRLQHSLRLFSFDLEEADSLLRADAMLLQAIAALPVELQSEAAKQDFTPFPVQRRIFTETPPIPDFKAKVAKR</sequence>
<gene>
    <name evidence="1" type="ORF">PCAR00345_LOCUS6457</name>
</gene>
<name>A0A7S4B4M2_CHRCT</name>
<dbReference type="AlphaFoldDB" id="A0A7S4B4M2"/>
<reference evidence="1" key="1">
    <citation type="submission" date="2021-01" db="EMBL/GenBank/DDBJ databases">
        <authorList>
            <person name="Corre E."/>
            <person name="Pelletier E."/>
            <person name="Niang G."/>
            <person name="Scheremetjew M."/>
            <person name="Finn R."/>
            <person name="Kale V."/>
            <person name="Holt S."/>
            <person name="Cochrane G."/>
            <person name="Meng A."/>
            <person name="Brown T."/>
            <person name="Cohen L."/>
        </authorList>
    </citation>
    <scope>NUCLEOTIDE SEQUENCE</scope>
    <source>
        <strain evidence="1">CCMP645</strain>
    </source>
</reference>
<dbReference type="EMBL" id="HBIZ01010874">
    <property type="protein sequence ID" value="CAE0753870.1"/>
    <property type="molecule type" value="Transcribed_RNA"/>
</dbReference>